<name>A0ABZ0PJW4_9PROT</name>
<dbReference type="Gene3D" id="3.20.180.10">
    <property type="entry name" value="PNP-oxidase-like"/>
    <property type="match status" value="1"/>
</dbReference>
<keyword evidence="4" id="KW-1185">Reference proteome</keyword>
<reference evidence="3 4" key="1">
    <citation type="submission" date="2023-11" db="EMBL/GenBank/DDBJ databases">
        <title>Arctic aerobic anoxygenic photoheterotroph Sediminicoccus rosea KRV36 adapts its photosynthesis to long days of polar summer.</title>
        <authorList>
            <person name="Tomasch J."/>
            <person name="Kopejtka K."/>
            <person name="Bily T."/>
            <person name="Gardiner A.T."/>
            <person name="Gardian Z."/>
            <person name="Shivaramu S."/>
            <person name="Koblizek M."/>
            <person name="Engelhardt F."/>
            <person name="Kaftan D."/>
        </authorList>
    </citation>
    <scope>NUCLEOTIDE SEQUENCE [LARGE SCALE GENOMIC DNA]</scope>
    <source>
        <strain evidence="3 4">R-30</strain>
    </source>
</reference>
<dbReference type="PANTHER" id="PTHR13343:SF17">
    <property type="entry name" value="CELLULAR REPRESSOR OF E1A-STIMULATED GENES, ISOFORM A"/>
    <property type="match status" value="1"/>
</dbReference>
<sequence>MTEVPGFEARRIIRAAAAATLATQQDGQPFASLVTPAPAPDLAPLLWLSSLSEHTRHLQRDPRCALLFTGAAEGANPQTAPRVTLTGMAEQITDAALKARWLARHPYAALYAEFGDFGLWRINPLGALMVGGFARATRLRVAQLLPDAAAVAAIAEAEGDIMAHVNADHADAVEAIATGLLGAAPEAWRLSAVDVDGLDIAAGETVLRLTFAAPVADADGVRQELVRSARAARAALAASQQYRNS</sequence>
<dbReference type="InterPro" id="IPR037119">
    <property type="entry name" value="Haem_oxidase_HugZ-like_sf"/>
</dbReference>
<dbReference type="InterPro" id="IPR011576">
    <property type="entry name" value="Pyridox_Oxase_N"/>
</dbReference>
<gene>
    <name evidence="3" type="ORF">R9Z33_01775</name>
</gene>
<accession>A0ABZ0PJW4</accession>
<dbReference type="Pfam" id="PF10615">
    <property type="entry name" value="DUF2470"/>
    <property type="match status" value="1"/>
</dbReference>
<dbReference type="PANTHER" id="PTHR13343">
    <property type="entry name" value="CREG1 PROTEIN"/>
    <property type="match status" value="1"/>
</dbReference>
<organism evidence="3 4">
    <name type="scientific">Sediminicoccus rosea</name>
    <dbReference type="NCBI Taxonomy" id="1225128"/>
    <lineage>
        <taxon>Bacteria</taxon>
        <taxon>Pseudomonadati</taxon>
        <taxon>Pseudomonadota</taxon>
        <taxon>Alphaproteobacteria</taxon>
        <taxon>Acetobacterales</taxon>
        <taxon>Roseomonadaceae</taxon>
        <taxon>Sediminicoccus</taxon>
    </lineage>
</organism>
<dbReference type="Gene3D" id="2.30.110.10">
    <property type="entry name" value="Electron Transport, Fmn-binding Protein, Chain A"/>
    <property type="match status" value="1"/>
</dbReference>
<dbReference type="SUPFAM" id="SSF50475">
    <property type="entry name" value="FMN-binding split barrel"/>
    <property type="match status" value="1"/>
</dbReference>
<proteinExistence type="predicted"/>
<dbReference type="Proteomes" id="UP001305521">
    <property type="component" value="Chromosome"/>
</dbReference>
<feature type="domain" description="DUF2470" evidence="2">
    <location>
        <begin position="159"/>
        <end position="226"/>
    </location>
</feature>
<feature type="domain" description="Pyridoxamine 5'-phosphate oxidase N-terminal" evidence="1">
    <location>
        <begin position="8"/>
        <end position="124"/>
    </location>
</feature>
<dbReference type="InterPro" id="IPR019595">
    <property type="entry name" value="DUF2470"/>
</dbReference>
<protein>
    <submittedName>
        <fullName evidence="3">Pyridoxamine 5'-phosphate oxidase family protein</fullName>
    </submittedName>
</protein>
<evidence type="ECO:0000259" key="1">
    <source>
        <dbReference type="Pfam" id="PF01243"/>
    </source>
</evidence>
<dbReference type="InterPro" id="IPR012349">
    <property type="entry name" value="Split_barrel_FMN-bd"/>
</dbReference>
<dbReference type="RefSeq" id="WP_318649587.1">
    <property type="nucleotide sequence ID" value="NZ_CP137852.1"/>
</dbReference>
<dbReference type="EMBL" id="CP137852">
    <property type="protein sequence ID" value="WPB85613.1"/>
    <property type="molecule type" value="Genomic_DNA"/>
</dbReference>
<dbReference type="Pfam" id="PF01243">
    <property type="entry name" value="PNPOx_N"/>
    <property type="match status" value="1"/>
</dbReference>
<evidence type="ECO:0000259" key="2">
    <source>
        <dbReference type="Pfam" id="PF10615"/>
    </source>
</evidence>
<evidence type="ECO:0000313" key="3">
    <source>
        <dbReference type="EMBL" id="WPB85613.1"/>
    </source>
</evidence>
<evidence type="ECO:0000313" key="4">
    <source>
        <dbReference type="Proteomes" id="UP001305521"/>
    </source>
</evidence>